<dbReference type="AlphaFoldDB" id="A0A1G1YBW7"/>
<protein>
    <submittedName>
        <fullName evidence="2">Uncharacterized protein</fullName>
    </submittedName>
</protein>
<evidence type="ECO:0000256" key="1">
    <source>
        <dbReference type="SAM" id="Coils"/>
    </source>
</evidence>
<dbReference type="EMBL" id="MHIL01000039">
    <property type="protein sequence ID" value="OGY49842.1"/>
    <property type="molecule type" value="Genomic_DNA"/>
</dbReference>
<organism evidence="2 3">
    <name type="scientific">Candidatus Buchananbacteria bacterium RIFCSPHIGHO2_02_FULL_56_16</name>
    <dbReference type="NCBI Taxonomy" id="1797542"/>
    <lineage>
        <taxon>Bacteria</taxon>
        <taxon>Candidatus Buchananiibacteriota</taxon>
    </lineage>
</organism>
<proteinExistence type="predicted"/>
<comment type="caution">
    <text evidence="2">The sequence shown here is derived from an EMBL/GenBank/DDBJ whole genome shotgun (WGS) entry which is preliminary data.</text>
</comment>
<sequence>MLKNGLSARQRIRDLVAENRRLTGENKRLTERIRRMERSFEEVQQICDQYRVDLTINDWQKRRSVQQQFIEFVLAVVPAGQNLERRIAEAAADARGHHIRSFFKRLIHHTRVNRPELP</sequence>
<dbReference type="Proteomes" id="UP000177310">
    <property type="component" value="Unassembled WGS sequence"/>
</dbReference>
<evidence type="ECO:0000313" key="3">
    <source>
        <dbReference type="Proteomes" id="UP000177310"/>
    </source>
</evidence>
<accession>A0A1G1YBW7</accession>
<reference evidence="2 3" key="1">
    <citation type="journal article" date="2016" name="Nat. Commun.">
        <title>Thousands of microbial genomes shed light on interconnected biogeochemical processes in an aquifer system.</title>
        <authorList>
            <person name="Anantharaman K."/>
            <person name="Brown C.T."/>
            <person name="Hug L.A."/>
            <person name="Sharon I."/>
            <person name="Castelle C.J."/>
            <person name="Probst A.J."/>
            <person name="Thomas B.C."/>
            <person name="Singh A."/>
            <person name="Wilkins M.J."/>
            <person name="Karaoz U."/>
            <person name="Brodie E.L."/>
            <person name="Williams K.H."/>
            <person name="Hubbard S.S."/>
            <person name="Banfield J.F."/>
        </authorList>
    </citation>
    <scope>NUCLEOTIDE SEQUENCE [LARGE SCALE GENOMIC DNA]</scope>
</reference>
<gene>
    <name evidence="2" type="ORF">A3J59_01735</name>
</gene>
<name>A0A1G1YBW7_9BACT</name>
<evidence type="ECO:0000313" key="2">
    <source>
        <dbReference type="EMBL" id="OGY49842.1"/>
    </source>
</evidence>
<keyword evidence="1" id="KW-0175">Coiled coil</keyword>
<feature type="coiled-coil region" evidence="1">
    <location>
        <begin position="12"/>
        <end position="46"/>
    </location>
</feature>